<feature type="signal peptide" evidence="1">
    <location>
        <begin position="1"/>
        <end position="29"/>
    </location>
</feature>
<proteinExistence type="predicted"/>
<accession>A0A6A6UMV1</accession>
<reference evidence="2" key="1">
    <citation type="journal article" date="2020" name="Stud. Mycol.">
        <title>101 Dothideomycetes genomes: a test case for predicting lifestyles and emergence of pathogens.</title>
        <authorList>
            <person name="Haridas S."/>
            <person name="Albert R."/>
            <person name="Binder M."/>
            <person name="Bloem J."/>
            <person name="Labutti K."/>
            <person name="Salamov A."/>
            <person name="Andreopoulos B."/>
            <person name="Baker S."/>
            <person name="Barry K."/>
            <person name="Bills G."/>
            <person name="Bluhm B."/>
            <person name="Cannon C."/>
            <person name="Castanera R."/>
            <person name="Culley D."/>
            <person name="Daum C."/>
            <person name="Ezra D."/>
            <person name="Gonzalez J."/>
            <person name="Henrissat B."/>
            <person name="Kuo A."/>
            <person name="Liang C."/>
            <person name="Lipzen A."/>
            <person name="Lutzoni F."/>
            <person name="Magnuson J."/>
            <person name="Mondo S."/>
            <person name="Nolan M."/>
            <person name="Ohm R."/>
            <person name="Pangilinan J."/>
            <person name="Park H.-J."/>
            <person name="Ramirez L."/>
            <person name="Alfaro M."/>
            <person name="Sun H."/>
            <person name="Tritt A."/>
            <person name="Yoshinaga Y."/>
            <person name="Zwiers L.-H."/>
            <person name="Turgeon B."/>
            <person name="Goodwin S."/>
            <person name="Spatafora J."/>
            <person name="Crous P."/>
            <person name="Grigoriev I."/>
        </authorList>
    </citation>
    <scope>NUCLEOTIDE SEQUENCE</scope>
    <source>
        <strain evidence="2">CBS 115976</strain>
    </source>
</reference>
<sequence>MAPRPMQFWAIIPLLNMSILMPSMPVALSGQGLSRVPEQSMSASRGSLVEDGFDKKHHQLTTFAAKC</sequence>
<feature type="chain" id="PRO_5025583225" evidence="1">
    <location>
        <begin position="30"/>
        <end position="67"/>
    </location>
</feature>
<protein>
    <submittedName>
        <fullName evidence="2">Uncharacterized protein</fullName>
    </submittedName>
</protein>
<dbReference type="Proteomes" id="UP000799302">
    <property type="component" value="Unassembled WGS sequence"/>
</dbReference>
<evidence type="ECO:0000313" key="3">
    <source>
        <dbReference type="Proteomes" id="UP000799302"/>
    </source>
</evidence>
<gene>
    <name evidence="2" type="ORF">BT63DRAFT_161160</name>
</gene>
<organism evidence="2 3">
    <name type="scientific">Microthyrium microscopicum</name>
    <dbReference type="NCBI Taxonomy" id="703497"/>
    <lineage>
        <taxon>Eukaryota</taxon>
        <taxon>Fungi</taxon>
        <taxon>Dikarya</taxon>
        <taxon>Ascomycota</taxon>
        <taxon>Pezizomycotina</taxon>
        <taxon>Dothideomycetes</taxon>
        <taxon>Dothideomycetes incertae sedis</taxon>
        <taxon>Microthyriales</taxon>
        <taxon>Microthyriaceae</taxon>
        <taxon>Microthyrium</taxon>
    </lineage>
</organism>
<evidence type="ECO:0000256" key="1">
    <source>
        <dbReference type="SAM" id="SignalP"/>
    </source>
</evidence>
<name>A0A6A6UMV1_9PEZI</name>
<dbReference type="EMBL" id="MU004231">
    <property type="protein sequence ID" value="KAF2673605.1"/>
    <property type="molecule type" value="Genomic_DNA"/>
</dbReference>
<keyword evidence="1" id="KW-0732">Signal</keyword>
<evidence type="ECO:0000313" key="2">
    <source>
        <dbReference type="EMBL" id="KAF2673605.1"/>
    </source>
</evidence>
<dbReference type="AlphaFoldDB" id="A0A6A6UMV1"/>
<keyword evidence="3" id="KW-1185">Reference proteome</keyword>